<evidence type="ECO:0000313" key="4">
    <source>
        <dbReference type="EMBL" id="TBO34605.1"/>
    </source>
</evidence>
<dbReference type="Pfam" id="PF02661">
    <property type="entry name" value="Fic"/>
    <property type="match status" value="1"/>
</dbReference>
<accession>A0A4Q9H5H7</accession>
<evidence type="ECO:0000256" key="2">
    <source>
        <dbReference type="PIRSR" id="PIRSR640198-2"/>
    </source>
</evidence>
<protein>
    <submittedName>
        <fullName evidence="4">Fic family protein</fullName>
    </submittedName>
</protein>
<comment type="caution">
    <text evidence="4">The sequence shown here is derived from an EMBL/GenBank/DDBJ whole genome shotgun (WGS) entry which is preliminary data.</text>
</comment>
<keyword evidence="2" id="KW-0067">ATP-binding</keyword>
<dbReference type="PROSITE" id="PS51459">
    <property type="entry name" value="FIDO"/>
    <property type="match status" value="1"/>
</dbReference>
<dbReference type="GO" id="GO:0005524">
    <property type="term" value="F:ATP binding"/>
    <property type="evidence" value="ECO:0007669"/>
    <property type="project" value="UniProtKB-KW"/>
</dbReference>
<reference evidence="4 5" key="1">
    <citation type="submission" date="2019-02" db="EMBL/GenBank/DDBJ databases">
        <title>Aquabacterium sp. strain KMB7.</title>
        <authorList>
            <person name="Chen W.-M."/>
        </authorList>
    </citation>
    <scope>NUCLEOTIDE SEQUENCE [LARGE SCALE GENOMIC DNA]</scope>
    <source>
        <strain evidence="4 5">KMB7</strain>
    </source>
</reference>
<keyword evidence="5" id="KW-1185">Reference proteome</keyword>
<evidence type="ECO:0000256" key="1">
    <source>
        <dbReference type="PIRSR" id="PIRSR640198-1"/>
    </source>
</evidence>
<feature type="active site" evidence="1">
    <location>
        <position position="286"/>
    </location>
</feature>
<dbReference type="InterPro" id="IPR036597">
    <property type="entry name" value="Fido-like_dom_sf"/>
</dbReference>
<sequence length="473" mass="53042">MERLEDGALLVPHKLAPEPTLLQQALFALKHEGVRLDLLVSALKRIPPAELAAWVQATPNSIYGRKLGHLWEAWHQQRLPGLGEPGVAAAYAPLFEPAQYFVGPAQRDARWRIEFNGLGDLHFCPVVRKTPALMALIDKDILGQAQAFAEAVGEAMLERALNWAYLSETEGSFAIEGEAPTADKAERFAALLRRAHEQRPLTEEWLVELQNAVISNPFDKAVQFRTEQNRLQRDVPGAAGVTYVPPEPELAVALMNGLMRLTNQRAAGLDPLVHAAVVSFAFVFIHPFMDGNGRLSRYLIHHCLGQSGRLPLQFLLPISVAMKKHEADYLHALTTFSKPARQLCQVTWGGDDHYTYEWAPEADTWFRYMDLSEAATFTLAMAEASLDTHMRQEVEFLGLFDKVKRHINERHDLRGSDLANLIVTIFQNGGSLSNNRRKRYAERVQAHVLDAIEQAVSRAMQGQPLDDDDQEEN</sequence>
<keyword evidence="2" id="KW-0547">Nucleotide-binding</keyword>
<dbReference type="InterPro" id="IPR040198">
    <property type="entry name" value="Fido_containing"/>
</dbReference>
<evidence type="ECO:0000259" key="3">
    <source>
        <dbReference type="PROSITE" id="PS51459"/>
    </source>
</evidence>
<feature type="domain" description="Fido" evidence="3">
    <location>
        <begin position="201"/>
        <end position="351"/>
    </location>
</feature>
<dbReference type="Proteomes" id="UP000292120">
    <property type="component" value="Unassembled WGS sequence"/>
</dbReference>
<proteinExistence type="predicted"/>
<organism evidence="4 5">
    <name type="scientific">Aquabacterium lacunae</name>
    <dbReference type="NCBI Taxonomy" id="2528630"/>
    <lineage>
        <taxon>Bacteria</taxon>
        <taxon>Pseudomonadati</taxon>
        <taxon>Pseudomonadota</taxon>
        <taxon>Betaproteobacteria</taxon>
        <taxon>Burkholderiales</taxon>
        <taxon>Aquabacterium</taxon>
    </lineage>
</organism>
<gene>
    <name evidence="4" type="ORF">EYS42_03245</name>
</gene>
<dbReference type="InterPro" id="IPR003812">
    <property type="entry name" value="Fido"/>
</dbReference>
<dbReference type="AlphaFoldDB" id="A0A4Q9H5H7"/>
<dbReference type="Gene3D" id="1.10.3290.10">
    <property type="entry name" value="Fido-like domain"/>
    <property type="match status" value="1"/>
</dbReference>
<dbReference type="SUPFAM" id="SSF140931">
    <property type="entry name" value="Fic-like"/>
    <property type="match status" value="1"/>
</dbReference>
<name>A0A4Q9H5H7_9BURK</name>
<dbReference type="OrthoDB" id="9813719at2"/>
<dbReference type="PANTHER" id="PTHR13504:SF38">
    <property type="entry name" value="FIDO DOMAIN-CONTAINING PROTEIN"/>
    <property type="match status" value="1"/>
</dbReference>
<dbReference type="EMBL" id="SIXI01000001">
    <property type="protein sequence ID" value="TBO34605.1"/>
    <property type="molecule type" value="Genomic_DNA"/>
</dbReference>
<evidence type="ECO:0000313" key="5">
    <source>
        <dbReference type="Proteomes" id="UP000292120"/>
    </source>
</evidence>
<dbReference type="PANTHER" id="PTHR13504">
    <property type="entry name" value="FIDO DOMAIN-CONTAINING PROTEIN DDB_G0283145"/>
    <property type="match status" value="1"/>
</dbReference>
<feature type="binding site" evidence="2">
    <location>
        <begin position="290"/>
        <end position="297"/>
    </location>
    <ligand>
        <name>ATP</name>
        <dbReference type="ChEBI" id="CHEBI:30616"/>
    </ligand>
</feature>